<dbReference type="GO" id="GO:0019752">
    <property type="term" value="P:carboxylic acid metabolic process"/>
    <property type="evidence" value="ECO:0007669"/>
    <property type="project" value="UniProtKB-ARBA"/>
</dbReference>
<keyword evidence="4" id="KW-0670">Pyruvate</keyword>
<dbReference type="GO" id="GO:0016903">
    <property type="term" value="F:oxidoreductase activity, acting on the aldehyde or oxo group of donors"/>
    <property type="evidence" value="ECO:0007669"/>
    <property type="project" value="UniProtKB-ARBA"/>
</dbReference>
<dbReference type="InterPro" id="IPR033412">
    <property type="entry name" value="PFOR_II"/>
</dbReference>
<organism evidence="4">
    <name type="scientific">Desulfofervidus auxilii</name>
    <dbReference type="NCBI Taxonomy" id="1621989"/>
    <lineage>
        <taxon>Bacteria</taxon>
        <taxon>Pseudomonadati</taxon>
        <taxon>Thermodesulfobacteriota</taxon>
        <taxon>Candidatus Desulfofervidia</taxon>
        <taxon>Candidatus Desulfofervidales</taxon>
        <taxon>Candidatus Desulfofervidaceae</taxon>
        <taxon>Candidatus Desulfofervidus</taxon>
    </lineage>
</organism>
<dbReference type="Pfam" id="PF01855">
    <property type="entry name" value="POR_N"/>
    <property type="match status" value="1"/>
</dbReference>
<keyword evidence="1" id="KW-0560">Oxidoreductase</keyword>
<name>A0A7C0Y4W2_DESA2</name>
<dbReference type="Gene3D" id="3.40.50.970">
    <property type="match status" value="1"/>
</dbReference>
<evidence type="ECO:0000256" key="1">
    <source>
        <dbReference type="ARBA" id="ARBA00023002"/>
    </source>
</evidence>
<gene>
    <name evidence="4" type="primary">porA</name>
    <name evidence="4" type="ORF">ENG63_06140</name>
</gene>
<protein>
    <submittedName>
        <fullName evidence="4">Pyruvate ferredoxin oxidoreductase</fullName>
    </submittedName>
</protein>
<accession>A0A7C0Y4W2</accession>
<dbReference type="FunFam" id="3.40.50.970:FF:000012">
    <property type="entry name" value="Pyruvate:ferredoxin (Flavodoxin) oxidoreductase"/>
    <property type="match status" value="1"/>
</dbReference>
<dbReference type="SUPFAM" id="SSF52922">
    <property type="entry name" value="TK C-terminal domain-like"/>
    <property type="match status" value="1"/>
</dbReference>
<dbReference type="Gene3D" id="3.40.50.920">
    <property type="match status" value="1"/>
</dbReference>
<feature type="domain" description="Pyruvate:ferredoxin oxidoreductase core" evidence="3">
    <location>
        <begin position="261"/>
        <end position="363"/>
    </location>
</feature>
<comment type="caution">
    <text evidence="4">The sequence shown here is derived from an EMBL/GenBank/DDBJ whole genome shotgun (WGS) entry which is preliminary data.</text>
</comment>
<dbReference type="InterPro" id="IPR050722">
    <property type="entry name" value="Pyruvate:ferred/Flavod_OxRd"/>
</dbReference>
<evidence type="ECO:0000313" key="4">
    <source>
        <dbReference type="EMBL" id="HDD44421.1"/>
    </source>
</evidence>
<proteinExistence type="predicted"/>
<sequence length="391" mass="43676">MPKRIGIEVSIAIAEGVKLCDVDVISAYPITPQTHIVEHLSELVANGELDAEFIPVESEHSAMSVAAGSSAVGARVYTATSSQGLFLMHEVLFIVSGMRLPVVMTVANRSFSAPISIWNDHSDIMAERDIGWIQTFAINGQEAYDLTFHAFRVAEDKDVQLPVIVNLDGFTLTHVIESIELAEKEAVEKYLPPRKPILTLHPDHPITMGPVGIPEVYTEARRQIEVALLQSYPIIVKAWQEFGQIFGRQYHPIETYRTEDAELIFVTMGSFTENAMLAVDQLRDKGQKVGLVYIRLWRPFPHKDFHQAIGEAKILVVLDRAITYGVNSGPVYSEIRSSLYDKPKKPYIQGFVAGLGGRDVPVESFIEMAKIAKKAKKEEVSQYIHFDVKED</sequence>
<feature type="domain" description="Pyruvate flavodoxin/ferredoxin oxidoreductase pyrimidine binding" evidence="2">
    <location>
        <begin position="16"/>
        <end position="227"/>
    </location>
</feature>
<dbReference type="EMBL" id="DRBS01000236">
    <property type="protein sequence ID" value="HDD44421.1"/>
    <property type="molecule type" value="Genomic_DNA"/>
</dbReference>
<dbReference type="AlphaFoldDB" id="A0A7C0Y4W2"/>
<dbReference type="CDD" id="cd07034">
    <property type="entry name" value="TPP_PYR_PFOR_IOR-alpha_like"/>
    <property type="match status" value="1"/>
</dbReference>
<dbReference type="GO" id="GO:0006979">
    <property type="term" value="P:response to oxidative stress"/>
    <property type="evidence" value="ECO:0007669"/>
    <property type="project" value="TreeGrafter"/>
</dbReference>
<dbReference type="SUPFAM" id="SSF52518">
    <property type="entry name" value="Thiamin diphosphate-binding fold (THDP-binding)"/>
    <property type="match status" value="1"/>
</dbReference>
<dbReference type="InterPro" id="IPR002880">
    <property type="entry name" value="Pyrv_Fd/Flavodoxin_OxRdtase_N"/>
</dbReference>
<dbReference type="Pfam" id="PF17147">
    <property type="entry name" value="PFOR_II"/>
    <property type="match status" value="1"/>
</dbReference>
<reference evidence="4" key="1">
    <citation type="journal article" date="2020" name="mSystems">
        <title>Genome- and Community-Level Interaction Insights into Carbon Utilization and Element Cycling Functions of Hydrothermarchaeota in Hydrothermal Sediment.</title>
        <authorList>
            <person name="Zhou Z."/>
            <person name="Liu Y."/>
            <person name="Xu W."/>
            <person name="Pan J."/>
            <person name="Luo Z.H."/>
            <person name="Li M."/>
        </authorList>
    </citation>
    <scope>NUCLEOTIDE SEQUENCE [LARGE SCALE GENOMIC DNA]</scope>
    <source>
        <strain evidence="4">HyVt-233</strain>
    </source>
</reference>
<dbReference type="FunFam" id="3.40.50.920:FF:000010">
    <property type="entry name" value="Pyruvate ferredoxin oxidoreductase, alpha subunit"/>
    <property type="match status" value="1"/>
</dbReference>
<dbReference type="PANTHER" id="PTHR32154">
    <property type="entry name" value="PYRUVATE-FLAVODOXIN OXIDOREDUCTASE-RELATED"/>
    <property type="match status" value="1"/>
</dbReference>
<dbReference type="InterPro" id="IPR029061">
    <property type="entry name" value="THDP-binding"/>
</dbReference>
<dbReference type="PANTHER" id="PTHR32154:SF0">
    <property type="entry name" value="PYRUVATE-FLAVODOXIN OXIDOREDUCTASE-RELATED"/>
    <property type="match status" value="1"/>
</dbReference>
<evidence type="ECO:0000259" key="2">
    <source>
        <dbReference type="Pfam" id="PF01855"/>
    </source>
</evidence>
<dbReference type="InterPro" id="IPR009014">
    <property type="entry name" value="Transketo_C/PFOR_II"/>
</dbReference>
<evidence type="ECO:0000259" key="3">
    <source>
        <dbReference type="Pfam" id="PF17147"/>
    </source>
</evidence>
<dbReference type="Proteomes" id="UP000886289">
    <property type="component" value="Unassembled WGS sequence"/>
</dbReference>